<evidence type="ECO:0000256" key="4">
    <source>
        <dbReference type="ARBA" id="ARBA00022692"/>
    </source>
</evidence>
<dbReference type="PROSITE" id="PS50928">
    <property type="entry name" value="ABC_TM1"/>
    <property type="match status" value="1"/>
</dbReference>
<feature type="transmembrane region" description="Helical" evidence="7">
    <location>
        <begin position="12"/>
        <end position="35"/>
    </location>
</feature>
<evidence type="ECO:0000313" key="9">
    <source>
        <dbReference type="EMBL" id="MEQ4486453.1"/>
    </source>
</evidence>
<dbReference type="Gene3D" id="1.10.3720.10">
    <property type="entry name" value="MetI-like"/>
    <property type="match status" value="1"/>
</dbReference>
<evidence type="ECO:0000256" key="6">
    <source>
        <dbReference type="ARBA" id="ARBA00023136"/>
    </source>
</evidence>
<dbReference type="InterPro" id="IPR000515">
    <property type="entry name" value="MetI-like"/>
</dbReference>
<dbReference type="Pfam" id="PF00528">
    <property type="entry name" value="BPD_transp_1"/>
    <property type="match status" value="1"/>
</dbReference>
<evidence type="ECO:0000256" key="5">
    <source>
        <dbReference type="ARBA" id="ARBA00022989"/>
    </source>
</evidence>
<comment type="similarity">
    <text evidence="7">Belongs to the binding-protein-dependent transport system permease family.</text>
</comment>
<comment type="subcellular location">
    <subcellularLocation>
        <location evidence="1 7">Cell membrane</location>
        <topology evidence="1 7">Multi-pass membrane protein</topology>
    </subcellularLocation>
</comment>
<feature type="transmembrane region" description="Helical" evidence="7">
    <location>
        <begin position="184"/>
        <end position="205"/>
    </location>
</feature>
<feature type="transmembrane region" description="Helical" evidence="7">
    <location>
        <begin position="257"/>
        <end position="277"/>
    </location>
</feature>
<gene>
    <name evidence="9" type="ORF">QJS35_29185</name>
</gene>
<proteinExistence type="inferred from homology"/>
<evidence type="ECO:0000256" key="2">
    <source>
        <dbReference type="ARBA" id="ARBA00022448"/>
    </source>
</evidence>
<sequence>MYYKSKSYQAAYLLIIAFLAALTILCILPMIHVLAVSFSGKAPSSGNLVFLWPKEFTVDAYQKTFGNERFIRSLLISIERSALGVSLGMTITLLTAYPLSKSKSSFGRQSVYMWFFVITMLFNGGLVPTYIVIQKLHLLNSIWALILPMLVNVWNIILMLNFFRGIPKDLEEAALIDGAGQLRTLFYVYLPVSLPSIVTLSLFTLVTHWNAWFDGLIYLSNPDRWPLATLLQNIIVDLNFASLALNPASLGDISDRTVKAAQIFIGALPVLVVYPFLQKFFVKGVVIGAVKE</sequence>
<dbReference type="EMBL" id="JASKHM010000021">
    <property type="protein sequence ID" value="MEQ4486453.1"/>
    <property type="molecule type" value="Genomic_DNA"/>
</dbReference>
<reference evidence="9 10" key="1">
    <citation type="journal article" date="2023" name="Genome Announc.">
        <title>Pan-Genome Analyses of the Genus Cohnella and Proposal of the Novel Species Cohnella silvisoli sp. nov., Isolated from Forest Soil.</title>
        <authorList>
            <person name="Wang C."/>
            <person name="Mao L."/>
            <person name="Bao G."/>
            <person name="Zhu H."/>
        </authorList>
    </citation>
    <scope>NUCLEOTIDE SEQUENCE [LARGE SCALE GENOMIC DNA]</scope>
    <source>
        <strain evidence="9 10">NL03-T5-1</strain>
    </source>
</reference>
<keyword evidence="4 7" id="KW-0812">Transmembrane</keyword>
<dbReference type="Proteomes" id="UP001493487">
    <property type="component" value="Unassembled WGS sequence"/>
</dbReference>
<evidence type="ECO:0000313" key="10">
    <source>
        <dbReference type="Proteomes" id="UP001493487"/>
    </source>
</evidence>
<dbReference type="CDD" id="cd06261">
    <property type="entry name" value="TM_PBP2"/>
    <property type="match status" value="1"/>
</dbReference>
<keyword evidence="2 7" id="KW-0813">Transport</keyword>
<protein>
    <submittedName>
        <fullName evidence="9">Carbohydrate ABC transporter permease</fullName>
    </submittedName>
</protein>
<dbReference type="SUPFAM" id="SSF161098">
    <property type="entry name" value="MetI-like"/>
    <property type="match status" value="1"/>
</dbReference>
<keyword evidence="5 7" id="KW-1133">Transmembrane helix</keyword>
<feature type="domain" description="ABC transmembrane type-1" evidence="8">
    <location>
        <begin position="70"/>
        <end position="277"/>
    </location>
</feature>
<evidence type="ECO:0000256" key="7">
    <source>
        <dbReference type="RuleBase" id="RU363032"/>
    </source>
</evidence>
<dbReference type="PANTHER" id="PTHR43744">
    <property type="entry name" value="ABC TRANSPORTER PERMEASE PROTEIN MG189-RELATED-RELATED"/>
    <property type="match status" value="1"/>
</dbReference>
<dbReference type="RefSeq" id="WP_232189541.1">
    <property type="nucleotide sequence ID" value="NZ_JAIOAP010000020.1"/>
</dbReference>
<evidence type="ECO:0000256" key="3">
    <source>
        <dbReference type="ARBA" id="ARBA00022475"/>
    </source>
</evidence>
<comment type="caution">
    <text evidence="9">The sequence shown here is derived from an EMBL/GenBank/DDBJ whole genome shotgun (WGS) entry which is preliminary data.</text>
</comment>
<keyword evidence="10" id="KW-1185">Reference proteome</keyword>
<evidence type="ECO:0000259" key="8">
    <source>
        <dbReference type="PROSITE" id="PS50928"/>
    </source>
</evidence>
<feature type="transmembrane region" description="Helical" evidence="7">
    <location>
        <begin position="139"/>
        <end position="163"/>
    </location>
</feature>
<feature type="transmembrane region" description="Helical" evidence="7">
    <location>
        <begin position="111"/>
        <end position="133"/>
    </location>
</feature>
<name>A0ABV1L2H1_9BACL</name>
<accession>A0ABV1L2H1</accession>
<evidence type="ECO:0000256" key="1">
    <source>
        <dbReference type="ARBA" id="ARBA00004651"/>
    </source>
</evidence>
<organism evidence="9 10">
    <name type="scientific">Cohnella silvisoli</name>
    <dbReference type="NCBI Taxonomy" id="2873699"/>
    <lineage>
        <taxon>Bacteria</taxon>
        <taxon>Bacillati</taxon>
        <taxon>Bacillota</taxon>
        <taxon>Bacilli</taxon>
        <taxon>Bacillales</taxon>
        <taxon>Paenibacillaceae</taxon>
        <taxon>Cohnella</taxon>
    </lineage>
</organism>
<dbReference type="PANTHER" id="PTHR43744:SF9">
    <property type="entry name" value="POLYGALACTURONAN_RHAMNOGALACTURONAN TRANSPORT SYSTEM PERMEASE PROTEIN YTCP"/>
    <property type="match status" value="1"/>
</dbReference>
<dbReference type="InterPro" id="IPR035906">
    <property type="entry name" value="MetI-like_sf"/>
</dbReference>
<keyword evidence="6 7" id="KW-0472">Membrane</keyword>
<keyword evidence="3" id="KW-1003">Cell membrane</keyword>
<feature type="transmembrane region" description="Helical" evidence="7">
    <location>
        <begin position="81"/>
        <end position="99"/>
    </location>
</feature>